<dbReference type="Gene3D" id="3.30.450.40">
    <property type="match status" value="1"/>
</dbReference>
<dbReference type="EMBL" id="CP041186">
    <property type="protein sequence ID" value="QDG50469.1"/>
    <property type="molecule type" value="Genomic_DNA"/>
</dbReference>
<dbReference type="AlphaFoldDB" id="A0A4Y6PQS3"/>
<accession>A0A5B8Y1C2</accession>
<accession>A0A4Y6PQS3</accession>
<proteinExistence type="predicted"/>
<dbReference type="RefSeq" id="WP_141196961.1">
    <property type="nucleotide sequence ID" value="NZ_CP041186.1"/>
</dbReference>
<dbReference type="PANTHER" id="PTHR43102:SF2">
    <property type="entry name" value="GAF DOMAIN-CONTAINING PROTEIN"/>
    <property type="match status" value="1"/>
</dbReference>
<feature type="domain" description="GAF" evidence="1">
    <location>
        <begin position="27"/>
        <end position="171"/>
    </location>
</feature>
<organism evidence="2 3">
    <name type="scientific">Persicimonas caeni</name>
    <dbReference type="NCBI Taxonomy" id="2292766"/>
    <lineage>
        <taxon>Bacteria</taxon>
        <taxon>Deltaproteobacteria</taxon>
        <taxon>Bradymonadales</taxon>
        <taxon>Bradymonadaceae</taxon>
        <taxon>Persicimonas</taxon>
    </lineage>
</organism>
<evidence type="ECO:0000259" key="1">
    <source>
        <dbReference type="SMART" id="SM00065"/>
    </source>
</evidence>
<evidence type="ECO:0000313" key="3">
    <source>
        <dbReference type="Proteomes" id="UP000315995"/>
    </source>
</evidence>
<dbReference type="OrthoDB" id="9803824at2"/>
<name>A0A4Y6PQS3_PERCE</name>
<dbReference type="SMART" id="SM00065">
    <property type="entry name" value="GAF"/>
    <property type="match status" value="1"/>
</dbReference>
<gene>
    <name evidence="2" type="ORF">FIV42_06895</name>
</gene>
<dbReference type="Pfam" id="PF01590">
    <property type="entry name" value="GAF"/>
    <property type="match status" value="1"/>
</dbReference>
<evidence type="ECO:0000313" key="2">
    <source>
        <dbReference type="EMBL" id="QDG50469.1"/>
    </source>
</evidence>
<reference evidence="2 3" key="1">
    <citation type="submission" date="2019-06" db="EMBL/GenBank/DDBJ databases">
        <title>Persicimonas caeni gen. nov., sp. nov., a predatory bacterium isolated from solar saltern.</title>
        <authorList>
            <person name="Wang S."/>
        </authorList>
    </citation>
    <scope>NUCLEOTIDE SEQUENCE [LARGE SCALE GENOMIC DNA]</scope>
    <source>
        <strain evidence="2 3">YN101</strain>
    </source>
</reference>
<dbReference type="InterPro" id="IPR003018">
    <property type="entry name" value="GAF"/>
</dbReference>
<keyword evidence="3" id="KW-1185">Reference proteome</keyword>
<dbReference type="InterPro" id="IPR029016">
    <property type="entry name" value="GAF-like_dom_sf"/>
</dbReference>
<dbReference type="PANTHER" id="PTHR43102">
    <property type="entry name" value="SLR1143 PROTEIN"/>
    <property type="match status" value="1"/>
</dbReference>
<protein>
    <submittedName>
        <fullName evidence="2">GAF domain-containing protein</fullName>
    </submittedName>
</protein>
<dbReference type="Proteomes" id="UP000315995">
    <property type="component" value="Chromosome"/>
</dbReference>
<sequence length="389" mass="43293">MPRQFAFATPASDEERLGLMDRWGIGQLEDAPIFNQIAEAAAAICDTPIALVSFIDRAEHCNLGSVGTDPHRFARELSICNHVVKSPRVLIVEDLREDERFAHLPSVANPDGIRFYAGIPLMIDNRAAVGVLCVVDTKPRRLMLQERAGLMDLVRQAELHLNRHVAEQESAASDTAEAPSQDARPLFERKLRLGQLMLSALAEQLGFLRGDAEYLSTHDGDRRQKSGVFRQLYQTLDELEDLVESTKCLLADPSAKVANVQPVSFGQLVSDVTRTFAKRLETHGLRLSVTNRALDDRVAGQPALLHDLITRVFEVTLRSAPQDTSVDIDIDIDRDGDKLVWTVRSHGDWTASHETCAMIVESHDGTIETQKEGDDRRRLRVRLPSVGRG</sequence>
<dbReference type="SUPFAM" id="SSF55781">
    <property type="entry name" value="GAF domain-like"/>
    <property type="match status" value="1"/>
</dbReference>